<name>A0AAD5TXG8_9FUNG</name>
<evidence type="ECO:0000313" key="2">
    <source>
        <dbReference type="Proteomes" id="UP001211065"/>
    </source>
</evidence>
<gene>
    <name evidence="1" type="ORF">HK099_006600</name>
</gene>
<dbReference type="Proteomes" id="UP001211065">
    <property type="component" value="Unassembled WGS sequence"/>
</dbReference>
<protein>
    <submittedName>
        <fullName evidence="1">Uncharacterized protein</fullName>
    </submittedName>
</protein>
<organism evidence="1 2">
    <name type="scientific">Clydaea vesicula</name>
    <dbReference type="NCBI Taxonomy" id="447962"/>
    <lineage>
        <taxon>Eukaryota</taxon>
        <taxon>Fungi</taxon>
        <taxon>Fungi incertae sedis</taxon>
        <taxon>Chytridiomycota</taxon>
        <taxon>Chytridiomycota incertae sedis</taxon>
        <taxon>Chytridiomycetes</taxon>
        <taxon>Lobulomycetales</taxon>
        <taxon>Lobulomycetaceae</taxon>
        <taxon>Clydaea</taxon>
    </lineage>
</organism>
<reference evidence="1" key="1">
    <citation type="submission" date="2020-05" db="EMBL/GenBank/DDBJ databases">
        <title>Phylogenomic resolution of chytrid fungi.</title>
        <authorList>
            <person name="Stajich J.E."/>
            <person name="Amses K."/>
            <person name="Simmons R."/>
            <person name="Seto K."/>
            <person name="Myers J."/>
            <person name="Bonds A."/>
            <person name="Quandt C.A."/>
            <person name="Barry K."/>
            <person name="Liu P."/>
            <person name="Grigoriev I."/>
            <person name="Longcore J.E."/>
            <person name="James T.Y."/>
        </authorList>
    </citation>
    <scope>NUCLEOTIDE SEQUENCE</scope>
    <source>
        <strain evidence="1">JEL0476</strain>
    </source>
</reference>
<keyword evidence="2" id="KW-1185">Reference proteome</keyword>
<dbReference type="EMBL" id="JADGJW010000580">
    <property type="protein sequence ID" value="KAJ3214955.1"/>
    <property type="molecule type" value="Genomic_DNA"/>
</dbReference>
<proteinExistence type="predicted"/>
<evidence type="ECO:0000313" key="1">
    <source>
        <dbReference type="EMBL" id="KAJ3214955.1"/>
    </source>
</evidence>
<sequence length="109" mass="12954">MNELKNNNDRYFEKLITITKINELNNSKNTIPEPETDVQDISIGILLNKQIRIIREKDKEDLYKKKEKISSVILSYMYSIKLTYSIETTMKHDPSKYDPNKKEGKRTRE</sequence>
<accession>A0AAD5TXG8</accession>
<dbReference type="AlphaFoldDB" id="A0AAD5TXG8"/>
<comment type="caution">
    <text evidence="1">The sequence shown here is derived from an EMBL/GenBank/DDBJ whole genome shotgun (WGS) entry which is preliminary data.</text>
</comment>